<sequence>MACTFEIKNHDPAARRPSKGRCIYCGERHYREANDRKLGDEHVIAEALGGNLIIEEAACQQCERRINDFEQSILKTILYAPRVHLGIRRKRRKRGHDTIKVQGKVAGKDVEIFLPIKNIPVLLFLLRLGPPGILNNRPADVAEMEGAWVAHLTSGPPVPAGFEAFASPILDTYKFCQFLAKIAHCFAVDMLGDEFRPMLLDVIKEEARATRYDLIGGMRNDAVSENLHELTLSRYVGNGVDYALVSIRLFANLGAPTYLVVAGSIPPAAT</sequence>
<proteinExistence type="predicted"/>
<gene>
    <name evidence="2" type="ORF">SAMN05443248_3796</name>
</gene>
<dbReference type="GO" id="GO:0004519">
    <property type="term" value="F:endonuclease activity"/>
    <property type="evidence" value="ECO:0007669"/>
    <property type="project" value="UniProtKB-KW"/>
</dbReference>
<reference evidence="2 3" key="1">
    <citation type="submission" date="2016-11" db="EMBL/GenBank/DDBJ databases">
        <authorList>
            <person name="Jaros S."/>
            <person name="Januszkiewicz K."/>
            <person name="Wedrychowicz H."/>
        </authorList>
    </citation>
    <scope>NUCLEOTIDE SEQUENCE [LARGE SCALE GENOMIC DNA]</scope>
    <source>
        <strain evidence="2 3">GAS138</strain>
    </source>
</reference>
<dbReference type="OrthoDB" id="7541272at2"/>
<evidence type="ECO:0000313" key="2">
    <source>
        <dbReference type="EMBL" id="SHH13071.1"/>
    </source>
</evidence>
<feature type="domain" description="HNH endonuclease 5" evidence="1">
    <location>
        <begin position="22"/>
        <end position="68"/>
    </location>
</feature>
<evidence type="ECO:0000313" key="3">
    <source>
        <dbReference type="Proteomes" id="UP000189796"/>
    </source>
</evidence>
<organism evidence="2 3">
    <name type="scientific">Bradyrhizobium erythrophlei</name>
    <dbReference type="NCBI Taxonomy" id="1437360"/>
    <lineage>
        <taxon>Bacteria</taxon>
        <taxon>Pseudomonadati</taxon>
        <taxon>Pseudomonadota</taxon>
        <taxon>Alphaproteobacteria</taxon>
        <taxon>Hyphomicrobiales</taxon>
        <taxon>Nitrobacteraceae</taxon>
        <taxon>Bradyrhizobium</taxon>
    </lineage>
</organism>
<dbReference type="InterPro" id="IPR029471">
    <property type="entry name" value="HNH_5"/>
</dbReference>
<dbReference type="AlphaFoldDB" id="A0A1M5QGT2"/>
<name>A0A1M5QGT2_9BRAD</name>
<keyword evidence="2" id="KW-0540">Nuclease</keyword>
<keyword evidence="2" id="KW-0378">Hydrolase</keyword>
<keyword evidence="2" id="KW-0255">Endonuclease</keyword>
<dbReference type="Pfam" id="PF14279">
    <property type="entry name" value="HNH_5"/>
    <property type="match status" value="1"/>
</dbReference>
<dbReference type="Proteomes" id="UP000189796">
    <property type="component" value="Chromosome I"/>
</dbReference>
<protein>
    <submittedName>
        <fullName evidence="2">HNH endonuclease</fullName>
    </submittedName>
</protein>
<evidence type="ECO:0000259" key="1">
    <source>
        <dbReference type="Pfam" id="PF14279"/>
    </source>
</evidence>
<dbReference type="EMBL" id="LT670817">
    <property type="protein sequence ID" value="SHH13071.1"/>
    <property type="molecule type" value="Genomic_DNA"/>
</dbReference>
<dbReference type="RefSeq" id="WP_154072330.1">
    <property type="nucleotide sequence ID" value="NZ_LT670817.1"/>
</dbReference>
<accession>A0A1M5QGT2</accession>